<evidence type="ECO:0000256" key="2">
    <source>
        <dbReference type="ARBA" id="ARBA00023242"/>
    </source>
</evidence>
<dbReference type="PANTHER" id="PTHR37534">
    <property type="entry name" value="TRANSCRIPTIONAL ACTIVATOR PROTEIN UGA3"/>
    <property type="match status" value="1"/>
</dbReference>
<feature type="domain" description="Zn(2)-C6 fungal-type" evidence="3">
    <location>
        <begin position="23"/>
        <end position="53"/>
    </location>
</feature>
<dbReference type="RefSeq" id="XP_069203501.1">
    <property type="nucleotide sequence ID" value="XM_069347656.1"/>
</dbReference>
<dbReference type="SMART" id="SM00066">
    <property type="entry name" value="GAL4"/>
    <property type="match status" value="1"/>
</dbReference>
<dbReference type="PROSITE" id="PS00463">
    <property type="entry name" value="ZN2_CY6_FUNGAL_1"/>
    <property type="match status" value="1"/>
</dbReference>
<protein>
    <recommendedName>
        <fullName evidence="3">Zn(2)-C6 fungal-type domain-containing protein</fullName>
    </recommendedName>
</protein>
<dbReference type="Proteomes" id="UP001562354">
    <property type="component" value="Unassembled WGS sequence"/>
</dbReference>
<dbReference type="SUPFAM" id="SSF57701">
    <property type="entry name" value="Zn2/Cys6 DNA-binding domain"/>
    <property type="match status" value="1"/>
</dbReference>
<proteinExistence type="predicted"/>
<dbReference type="Pfam" id="PF00172">
    <property type="entry name" value="Zn_clus"/>
    <property type="match status" value="1"/>
</dbReference>
<dbReference type="InterPro" id="IPR001138">
    <property type="entry name" value="Zn2Cys6_DnaBD"/>
</dbReference>
<sequence length="567" mass="63352">MGDDHDAASAPKATRAAKRSWSGCARCKKRRQKCDEVRPACSRCTAADVDCVYEVKLRWGGRSFAQSRFGECLSGTSDKVEKLGNPNNFVYVSNFQVQPPSADATSVKSRPAVANKTARSRKPSQVAAAATQPVTAIVPVSRTTRSPTVELGSPLFLCPEIDPFCNFSDIDRALLDHFVHSTSNIISCHSIVQENVCQVIVPAALENPTLFYATMALSAIHQKSQAGLVSAEVRRDPLVIHLLGNSLHRLQGELIQQDAKKSSVLLATIRTLFLCEVHSGGDRPGTWRAHFEGAKVLMHRIESWKGYSAKERDSTAYFLKRWYNMTESFVALTGDSLATGQLARFEPRTLNGDGESDIFLDEYAGFTTDLTSIFCEIGACAWERRKARLVEQGSTILSEMDLDEEAMYLEQSIWDRIEYNKISPPSFRPGLDEKLSHRQKEDFLLCNEAWHHMALIYIHRQISGMPAFAAAVQESVKRILDCIEGITATAGLTPLVVLTTPLFAAGCEALGDDRQRVRELLLNMFELLRIPNIYRSLEVLESFWASQCETADWDIFMKAQHWDFLPY</sequence>
<dbReference type="Gene3D" id="4.10.240.10">
    <property type="entry name" value="Zn(2)-C6 fungal-type DNA-binding domain"/>
    <property type="match status" value="1"/>
</dbReference>
<organism evidence="4 5">
    <name type="scientific">Neodothiora populina</name>
    <dbReference type="NCBI Taxonomy" id="2781224"/>
    <lineage>
        <taxon>Eukaryota</taxon>
        <taxon>Fungi</taxon>
        <taxon>Dikarya</taxon>
        <taxon>Ascomycota</taxon>
        <taxon>Pezizomycotina</taxon>
        <taxon>Dothideomycetes</taxon>
        <taxon>Dothideomycetidae</taxon>
        <taxon>Dothideales</taxon>
        <taxon>Dothioraceae</taxon>
        <taxon>Neodothiora</taxon>
    </lineage>
</organism>
<gene>
    <name evidence="4" type="ORF">AAFC00_000920</name>
</gene>
<keyword evidence="5" id="KW-1185">Reference proteome</keyword>
<comment type="subcellular location">
    <subcellularLocation>
        <location evidence="1">Nucleus</location>
    </subcellularLocation>
</comment>
<dbReference type="InterPro" id="IPR036864">
    <property type="entry name" value="Zn2-C6_fun-type_DNA-bd_sf"/>
</dbReference>
<dbReference type="CDD" id="cd00067">
    <property type="entry name" value="GAL4"/>
    <property type="match status" value="1"/>
</dbReference>
<dbReference type="PANTHER" id="PTHR37534:SF15">
    <property type="entry name" value="ZN(II)2CYS6 TRANSCRIPTION FACTOR (EUROFUNG)"/>
    <property type="match status" value="1"/>
</dbReference>
<dbReference type="EMBL" id="JBFMKM010000003">
    <property type="protein sequence ID" value="KAL1310652.1"/>
    <property type="molecule type" value="Genomic_DNA"/>
</dbReference>
<evidence type="ECO:0000313" key="4">
    <source>
        <dbReference type="EMBL" id="KAL1310652.1"/>
    </source>
</evidence>
<evidence type="ECO:0000313" key="5">
    <source>
        <dbReference type="Proteomes" id="UP001562354"/>
    </source>
</evidence>
<comment type="caution">
    <text evidence="4">The sequence shown here is derived from an EMBL/GenBank/DDBJ whole genome shotgun (WGS) entry which is preliminary data.</text>
</comment>
<evidence type="ECO:0000256" key="1">
    <source>
        <dbReference type="ARBA" id="ARBA00004123"/>
    </source>
</evidence>
<dbReference type="PROSITE" id="PS50048">
    <property type="entry name" value="ZN2_CY6_FUNGAL_2"/>
    <property type="match status" value="1"/>
</dbReference>
<dbReference type="GeneID" id="95974623"/>
<reference evidence="4 5" key="1">
    <citation type="submission" date="2024-07" db="EMBL/GenBank/DDBJ databases">
        <title>Draft sequence of the Neodothiora populina.</title>
        <authorList>
            <person name="Drown D.D."/>
            <person name="Schuette U.S."/>
            <person name="Buechlein A.B."/>
            <person name="Rusch D.R."/>
            <person name="Winton L.W."/>
            <person name="Adams G.A."/>
        </authorList>
    </citation>
    <scope>NUCLEOTIDE SEQUENCE [LARGE SCALE GENOMIC DNA]</scope>
    <source>
        <strain evidence="4 5">CPC 39397</strain>
    </source>
</reference>
<accession>A0ABR3PM64</accession>
<keyword evidence="2" id="KW-0539">Nucleus</keyword>
<name>A0ABR3PM64_9PEZI</name>
<evidence type="ECO:0000259" key="3">
    <source>
        <dbReference type="PROSITE" id="PS50048"/>
    </source>
</evidence>
<dbReference type="Pfam" id="PF11951">
    <property type="entry name" value="Fungal_trans_2"/>
    <property type="match status" value="1"/>
</dbReference>
<dbReference type="InterPro" id="IPR021858">
    <property type="entry name" value="Fun_TF"/>
</dbReference>